<protein>
    <submittedName>
        <fullName evidence="1">Uncharacterized protein</fullName>
    </submittedName>
</protein>
<gene>
    <name evidence="1" type="ORF">RSOLAG1IB_04377</name>
</gene>
<dbReference type="EMBL" id="LN679105">
    <property type="protein sequence ID" value="CEL61627.1"/>
    <property type="molecule type" value="Genomic_DNA"/>
</dbReference>
<keyword evidence="2" id="KW-1185">Reference proteome</keyword>
<reference evidence="1 2" key="1">
    <citation type="submission" date="2014-11" db="EMBL/GenBank/DDBJ databases">
        <authorList>
            <person name="Wibberg Daniel"/>
        </authorList>
    </citation>
    <scope>NUCLEOTIDE SEQUENCE [LARGE SCALE GENOMIC DNA]</scope>
    <source>
        <strain evidence="1">Rhizoctonia solani AG1-IB 7/3/14</strain>
    </source>
</reference>
<dbReference type="Proteomes" id="UP000059188">
    <property type="component" value="Unassembled WGS sequence"/>
</dbReference>
<accession>A0A0B7FZN3</accession>
<evidence type="ECO:0000313" key="2">
    <source>
        <dbReference type="Proteomes" id="UP000059188"/>
    </source>
</evidence>
<organism evidence="1 2">
    <name type="scientific">Thanatephorus cucumeris (strain AG1-IB / isolate 7/3/14)</name>
    <name type="common">Lettuce bottom rot fungus</name>
    <name type="synonym">Rhizoctonia solani</name>
    <dbReference type="NCBI Taxonomy" id="1108050"/>
    <lineage>
        <taxon>Eukaryota</taxon>
        <taxon>Fungi</taxon>
        <taxon>Dikarya</taxon>
        <taxon>Basidiomycota</taxon>
        <taxon>Agaricomycotina</taxon>
        <taxon>Agaricomycetes</taxon>
        <taxon>Cantharellales</taxon>
        <taxon>Ceratobasidiaceae</taxon>
        <taxon>Rhizoctonia</taxon>
        <taxon>Rhizoctonia solani AG-1</taxon>
    </lineage>
</organism>
<proteinExistence type="predicted"/>
<dbReference type="AlphaFoldDB" id="A0A0B7FZN3"/>
<evidence type="ECO:0000313" key="1">
    <source>
        <dbReference type="EMBL" id="CEL61627.1"/>
    </source>
</evidence>
<sequence length="156" mass="16741">MSRSNGKQSPNQLATLTAHATQLQARLLVALDTLDSQNLTHASEIASLQESYDKLAGRARRLEYERNAANDDLAEMTSVLELVVEKAFSLAILITSAAVQTFFSLTSGAFSASLAPPFSTSCTTWSTTAWFAVLATNSAVHGIIPAWHSGILFPAR</sequence>
<name>A0A0B7FZN3_THACB</name>